<keyword evidence="2" id="KW-0812">Transmembrane</keyword>
<protein>
    <submittedName>
        <fullName evidence="4">Uncharacterized protein</fullName>
    </submittedName>
</protein>
<sequence length="223" mass="22971">MPFNRMNRKAAHCLAGASVAAAVLAGAPERASAQDAGGAASDTVSVDGKGIVGGALLGGEVVMLTMGAIGVERAWPYLVFGGLGAVGGGVAGYFVEAAEPPAEVPLYMLAGGMALVIPTLVVTLNATAYRPPETDQSEPIRNEPVAEPPQPGINVQITSDAAPLLRGIRAEAPRLGLIDIAPSRVALGVPALSLRPLYSQDELFKFRVTQGHELRVPVLRATF</sequence>
<feature type="chain" id="PRO_5020967720" evidence="3">
    <location>
        <begin position="26"/>
        <end position="223"/>
    </location>
</feature>
<keyword evidence="2" id="KW-0472">Membrane</keyword>
<evidence type="ECO:0000256" key="1">
    <source>
        <dbReference type="SAM" id="MobiDB-lite"/>
    </source>
</evidence>
<feature type="signal peptide" evidence="3">
    <location>
        <begin position="1"/>
        <end position="25"/>
    </location>
</feature>
<keyword evidence="3" id="KW-0732">Signal</keyword>
<evidence type="ECO:0000256" key="3">
    <source>
        <dbReference type="SAM" id="SignalP"/>
    </source>
</evidence>
<feature type="region of interest" description="Disordered" evidence="1">
    <location>
        <begin position="131"/>
        <end position="152"/>
    </location>
</feature>
<feature type="transmembrane region" description="Helical" evidence="2">
    <location>
        <begin position="77"/>
        <end position="95"/>
    </location>
</feature>
<gene>
    <name evidence="4" type="ORF">SOCEGT47_058220</name>
</gene>
<dbReference type="Proteomes" id="UP000295781">
    <property type="component" value="Chromosome"/>
</dbReference>
<name>A0A4P2Q7Z9_SORCE</name>
<proteinExistence type="predicted"/>
<feature type="transmembrane region" description="Helical" evidence="2">
    <location>
        <begin position="107"/>
        <end position="128"/>
    </location>
</feature>
<dbReference type="EMBL" id="CP012670">
    <property type="protein sequence ID" value="AUX25278.1"/>
    <property type="molecule type" value="Genomic_DNA"/>
</dbReference>
<evidence type="ECO:0000313" key="4">
    <source>
        <dbReference type="EMBL" id="AUX25278.1"/>
    </source>
</evidence>
<evidence type="ECO:0000256" key="2">
    <source>
        <dbReference type="SAM" id="Phobius"/>
    </source>
</evidence>
<organism evidence="4 5">
    <name type="scientific">Sorangium cellulosum</name>
    <name type="common">Polyangium cellulosum</name>
    <dbReference type="NCBI Taxonomy" id="56"/>
    <lineage>
        <taxon>Bacteria</taxon>
        <taxon>Pseudomonadati</taxon>
        <taxon>Myxococcota</taxon>
        <taxon>Polyangia</taxon>
        <taxon>Polyangiales</taxon>
        <taxon>Polyangiaceae</taxon>
        <taxon>Sorangium</taxon>
    </lineage>
</organism>
<dbReference type="PROSITE" id="PS00430">
    <property type="entry name" value="TONB_DEPENDENT_REC_1"/>
    <property type="match status" value="1"/>
</dbReference>
<keyword evidence="2" id="KW-1133">Transmembrane helix</keyword>
<dbReference type="OrthoDB" id="5517436at2"/>
<evidence type="ECO:0000313" key="5">
    <source>
        <dbReference type="Proteomes" id="UP000295781"/>
    </source>
</evidence>
<dbReference type="AlphaFoldDB" id="A0A4P2Q7Z9"/>
<dbReference type="InterPro" id="IPR010916">
    <property type="entry name" value="TonB_box_CS"/>
</dbReference>
<accession>A0A4P2Q7Z9</accession>
<reference evidence="4 5" key="1">
    <citation type="submission" date="2015-09" db="EMBL/GenBank/DDBJ databases">
        <title>Sorangium comparison.</title>
        <authorList>
            <person name="Zaburannyi N."/>
            <person name="Bunk B."/>
            <person name="Overmann J."/>
            <person name="Mueller R."/>
        </authorList>
    </citation>
    <scope>NUCLEOTIDE SEQUENCE [LARGE SCALE GENOMIC DNA]</scope>
    <source>
        <strain evidence="4 5">So ceGT47</strain>
    </source>
</reference>